<sequence length="114" mass="12335">MLVTMATAGAVAGTAPARAAEQMLPLREAAAALPVVDESCGGYVRTAFKHWIDEDRDSCSTRAEVLLQEAVQEPQVGERCRIGKGGRWYFYYNDVYLTAPGGLDIDHMVSTPAT</sequence>
<name>A0ABN3UN61_9ACTN</name>
<keyword evidence="2" id="KW-1185">Reference proteome</keyword>
<evidence type="ECO:0000313" key="1">
    <source>
        <dbReference type="EMBL" id="GAA2733818.1"/>
    </source>
</evidence>
<accession>A0ABN3UN61</accession>
<dbReference type="Proteomes" id="UP001501842">
    <property type="component" value="Unassembled WGS sequence"/>
</dbReference>
<dbReference type="RefSeq" id="WP_344454316.1">
    <property type="nucleotide sequence ID" value="NZ_BAAATZ010000026.1"/>
</dbReference>
<reference evidence="2" key="1">
    <citation type="journal article" date="2019" name="Int. J. Syst. Evol. Microbiol.">
        <title>The Global Catalogue of Microorganisms (GCM) 10K type strain sequencing project: providing services to taxonomists for standard genome sequencing and annotation.</title>
        <authorList>
            <consortium name="The Broad Institute Genomics Platform"/>
            <consortium name="The Broad Institute Genome Sequencing Center for Infectious Disease"/>
            <person name="Wu L."/>
            <person name="Ma J."/>
        </authorList>
    </citation>
    <scope>NUCLEOTIDE SEQUENCE [LARGE SCALE GENOMIC DNA]</scope>
    <source>
        <strain evidence="2">JCM 8201</strain>
    </source>
</reference>
<gene>
    <name evidence="1" type="ORF">GCM10010439_54780</name>
</gene>
<comment type="caution">
    <text evidence="1">The sequence shown here is derived from an EMBL/GenBank/DDBJ whole genome shotgun (WGS) entry which is preliminary data.</text>
</comment>
<dbReference type="EMBL" id="BAAATZ010000026">
    <property type="protein sequence ID" value="GAA2733818.1"/>
    <property type="molecule type" value="Genomic_DNA"/>
</dbReference>
<protein>
    <submittedName>
        <fullName evidence="1">Uncharacterized protein</fullName>
    </submittedName>
</protein>
<evidence type="ECO:0000313" key="2">
    <source>
        <dbReference type="Proteomes" id="UP001501842"/>
    </source>
</evidence>
<proteinExistence type="predicted"/>
<organism evidence="1 2">
    <name type="scientific">Actinocorallia aurantiaca</name>
    <dbReference type="NCBI Taxonomy" id="46204"/>
    <lineage>
        <taxon>Bacteria</taxon>
        <taxon>Bacillati</taxon>
        <taxon>Actinomycetota</taxon>
        <taxon>Actinomycetes</taxon>
        <taxon>Streptosporangiales</taxon>
        <taxon>Thermomonosporaceae</taxon>
        <taxon>Actinocorallia</taxon>
    </lineage>
</organism>